<dbReference type="OMA" id="YFRAMSD"/>
<protein>
    <submittedName>
        <fullName evidence="2">Uncharacterized protein</fullName>
    </submittedName>
</protein>
<dbReference type="AlphaFoldDB" id="C5FZ34"/>
<gene>
    <name evidence="2" type="ORF">MCYG_07956</name>
</gene>
<dbReference type="GeneID" id="9227672"/>
<organism evidence="2 3">
    <name type="scientific">Arthroderma otae (strain ATCC MYA-4605 / CBS 113480)</name>
    <name type="common">Microsporum canis</name>
    <dbReference type="NCBI Taxonomy" id="554155"/>
    <lineage>
        <taxon>Eukaryota</taxon>
        <taxon>Fungi</taxon>
        <taxon>Dikarya</taxon>
        <taxon>Ascomycota</taxon>
        <taxon>Pezizomycotina</taxon>
        <taxon>Eurotiomycetes</taxon>
        <taxon>Eurotiomycetidae</taxon>
        <taxon>Onygenales</taxon>
        <taxon>Arthrodermataceae</taxon>
        <taxon>Microsporum</taxon>
    </lineage>
</organism>
<feature type="region of interest" description="Disordered" evidence="1">
    <location>
        <begin position="1"/>
        <end position="54"/>
    </location>
</feature>
<name>C5FZ34_ARTOC</name>
<accession>C5FZ34</accession>
<feature type="region of interest" description="Disordered" evidence="1">
    <location>
        <begin position="70"/>
        <end position="117"/>
    </location>
</feature>
<dbReference type="VEuPathDB" id="FungiDB:MCYG_07956"/>
<evidence type="ECO:0000313" key="3">
    <source>
        <dbReference type="Proteomes" id="UP000002035"/>
    </source>
</evidence>
<sequence length="117" mass="12819">MPKTTSSSPAESASDEKVVSPSTSSNSPDTTTTSNTTDTTSSKPRPKIDRDYLKTLDSQSLTTYFKAMSEEEREELFRTSSIPPYKGPSIPYDDDADIAYEQGKPLPTPDFSKPVNT</sequence>
<evidence type="ECO:0000256" key="1">
    <source>
        <dbReference type="SAM" id="MobiDB-lite"/>
    </source>
</evidence>
<dbReference type="OrthoDB" id="4173507at2759"/>
<dbReference type="RefSeq" id="XP_002842873.1">
    <property type="nucleotide sequence ID" value="XM_002842827.1"/>
</dbReference>
<proteinExistence type="predicted"/>
<keyword evidence="3" id="KW-1185">Reference proteome</keyword>
<evidence type="ECO:0000313" key="2">
    <source>
        <dbReference type="EMBL" id="EEQ35137.1"/>
    </source>
</evidence>
<dbReference type="HOGENOM" id="CLU_151394_0_0_1"/>
<feature type="compositionally biased region" description="Polar residues" evidence="1">
    <location>
        <begin position="1"/>
        <end position="11"/>
    </location>
</feature>
<reference evidence="3" key="1">
    <citation type="journal article" date="2012" name="MBio">
        <title>Comparative genome analysis of Trichophyton rubrum and related dermatophytes reveals candidate genes involved in infection.</title>
        <authorList>
            <person name="Martinez D.A."/>
            <person name="Oliver B.G."/>
            <person name="Graeser Y."/>
            <person name="Goldberg J.M."/>
            <person name="Li W."/>
            <person name="Martinez-Rossi N.M."/>
            <person name="Monod M."/>
            <person name="Shelest E."/>
            <person name="Barton R.C."/>
            <person name="Birch E."/>
            <person name="Brakhage A.A."/>
            <person name="Chen Z."/>
            <person name="Gurr S.J."/>
            <person name="Heiman D."/>
            <person name="Heitman J."/>
            <person name="Kosti I."/>
            <person name="Rossi A."/>
            <person name="Saif S."/>
            <person name="Samalova M."/>
            <person name="Saunders C.W."/>
            <person name="Shea T."/>
            <person name="Summerbell R.C."/>
            <person name="Xu J."/>
            <person name="Young S."/>
            <person name="Zeng Q."/>
            <person name="Birren B.W."/>
            <person name="Cuomo C.A."/>
            <person name="White T.C."/>
        </authorList>
    </citation>
    <scope>NUCLEOTIDE SEQUENCE [LARGE SCALE GENOMIC DNA]</scope>
    <source>
        <strain evidence="3">ATCC MYA-4605 / CBS 113480</strain>
    </source>
</reference>
<dbReference type="Proteomes" id="UP000002035">
    <property type="component" value="Unassembled WGS sequence"/>
</dbReference>
<feature type="compositionally biased region" description="Low complexity" evidence="1">
    <location>
        <begin position="20"/>
        <end position="42"/>
    </location>
</feature>
<dbReference type="EMBL" id="DS995708">
    <property type="protein sequence ID" value="EEQ35137.1"/>
    <property type="molecule type" value="Genomic_DNA"/>
</dbReference>